<dbReference type="EMBL" id="BMAU01021279">
    <property type="protein sequence ID" value="GFY07974.1"/>
    <property type="molecule type" value="Genomic_DNA"/>
</dbReference>
<dbReference type="InterPro" id="IPR015915">
    <property type="entry name" value="Kelch-typ_b-propeller"/>
</dbReference>
<dbReference type="Proteomes" id="UP000887159">
    <property type="component" value="Unassembled WGS sequence"/>
</dbReference>
<dbReference type="SMART" id="SM00612">
    <property type="entry name" value="Kelch"/>
    <property type="match status" value="1"/>
</dbReference>
<organism evidence="3 4">
    <name type="scientific">Trichonephila clavipes</name>
    <name type="common">Golden silk orbweaver</name>
    <name type="synonym">Nephila clavipes</name>
    <dbReference type="NCBI Taxonomy" id="2585209"/>
    <lineage>
        <taxon>Eukaryota</taxon>
        <taxon>Metazoa</taxon>
        <taxon>Ecdysozoa</taxon>
        <taxon>Arthropoda</taxon>
        <taxon>Chelicerata</taxon>
        <taxon>Arachnida</taxon>
        <taxon>Araneae</taxon>
        <taxon>Araneomorphae</taxon>
        <taxon>Entelegynae</taxon>
        <taxon>Araneoidea</taxon>
        <taxon>Nephilidae</taxon>
        <taxon>Trichonephila</taxon>
    </lineage>
</organism>
<reference evidence="3" key="1">
    <citation type="submission" date="2020-08" db="EMBL/GenBank/DDBJ databases">
        <title>Multicomponent nature underlies the extraordinary mechanical properties of spider dragline silk.</title>
        <authorList>
            <person name="Kono N."/>
            <person name="Nakamura H."/>
            <person name="Mori M."/>
            <person name="Yoshida Y."/>
            <person name="Ohtoshi R."/>
            <person name="Malay A.D."/>
            <person name="Moran D.A.P."/>
            <person name="Tomita M."/>
            <person name="Numata K."/>
            <person name="Arakawa K."/>
        </authorList>
    </citation>
    <scope>NUCLEOTIDE SEQUENCE</scope>
</reference>
<dbReference type="InterPro" id="IPR006652">
    <property type="entry name" value="Kelch_1"/>
</dbReference>
<gene>
    <name evidence="3" type="ORF">TNCV_2580061</name>
</gene>
<feature type="compositionally biased region" description="Basic and acidic residues" evidence="2">
    <location>
        <begin position="72"/>
        <end position="85"/>
    </location>
</feature>
<keyword evidence="1" id="KW-0880">Kelch repeat</keyword>
<keyword evidence="4" id="KW-1185">Reference proteome</keyword>
<accession>A0A8X6VHY4</accession>
<feature type="compositionally biased region" description="Basic residues" evidence="2">
    <location>
        <begin position="12"/>
        <end position="27"/>
    </location>
</feature>
<sequence>MPFQEPETKASKNGKKKIKRKKRKRKSERGSLKKGQSLDYHSRAPELSSSLDTLAGTVESMTDTVSPSLLPKNEKRERTESEVKRGYPFLSDAEESLDSLLAKERDYKSLAERSKSEKQLETYRAIIVTGGFNAKNTDDPNSGKLVLLYDPASNQWFEIGLMPKPRHHHRTVYLNDFLYLIDSVAFMVNSFTIDGRPPAPTIKGSRALLESILLSIIPLPSSFVKHEEDEKE</sequence>
<feature type="region of interest" description="Disordered" evidence="2">
    <location>
        <begin position="1"/>
        <end position="87"/>
    </location>
</feature>
<evidence type="ECO:0000313" key="3">
    <source>
        <dbReference type="EMBL" id="GFY07974.1"/>
    </source>
</evidence>
<dbReference type="Gene3D" id="2.120.10.80">
    <property type="entry name" value="Kelch-type beta propeller"/>
    <property type="match status" value="1"/>
</dbReference>
<proteinExistence type="predicted"/>
<feature type="compositionally biased region" description="Basic and acidic residues" evidence="2">
    <location>
        <begin position="1"/>
        <end position="10"/>
    </location>
</feature>
<evidence type="ECO:0000256" key="2">
    <source>
        <dbReference type="SAM" id="MobiDB-lite"/>
    </source>
</evidence>
<dbReference type="AlphaFoldDB" id="A0A8X6VHY4"/>
<protein>
    <submittedName>
        <fullName evidence="3">Uncharacterized protein</fullName>
    </submittedName>
</protein>
<evidence type="ECO:0000256" key="1">
    <source>
        <dbReference type="ARBA" id="ARBA00022441"/>
    </source>
</evidence>
<dbReference type="SUPFAM" id="SSF117281">
    <property type="entry name" value="Kelch motif"/>
    <property type="match status" value="1"/>
</dbReference>
<name>A0A8X6VHY4_TRICX</name>
<evidence type="ECO:0000313" key="4">
    <source>
        <dbReference type="Proteomes" id="UP000887159"/>
    </source>
</evidence>
<comment type="caution">
    <text evidence="3">The sequence shown here is derived from an EMBL/GenBank/DDBJ whole genome shotgun (WGS) entry which is preliminary data.</text>
</comment>